<dbReference type="PIRSF" id="PIRSF029129">
    <property type="entry name" value="DUF1786_pyruvate_format-lyase"/>
    <property type="match status" value="1"/>
</dbReference>
<evidence type="ECO:0000313" key="2">
    <source>
        <dbReference type="Proteomes" id="UP001320159"/>
    </source>
</evidence>
<dbReference type="InterPro" id="IPR014846">
    <property type="entry name" value="DUF1786_pyruvate_format-lyase"/>
</dbReference>
<dbReference type="AlphaFoldDB" id="A0AAP2RBN7"/>
<gene>
    <name evidence="1" type="ORF">CUJ83_05800</name>
</gene>
<evidence type="ECO:0000313" key="1">
    <source>
        <dbReference type="EMBL" id="MCD1294513.1"/>
    </source>
</evidence>
<dbReference type="Pfam" id="PF08735">
    <property type="entry name" value="DUF1786"/>
    <property type="match status" value="1"/>
</dbReference>
<sequence>MMEIFALDVGSGTQDVLVIDDKLKDFKAKVVMPAPTRLFASGIRKAGKDIFCDGYTMGGGAISMALVNHAKKFRVVMTEDAARTVRDDLEQVKERGIEIGAEADMREDYSKFTLRDVDMDSFRSSFKAMNYELPGPRDLVVAVAVQDHGSAPKGMSDREFRFEQIAGIIKKGATFRDFIITRETPVFTRASAVIRSLHDQGYHNVLVMDTKIAGIFGGMYGAKLPAIVMDVGNGHTTAASITEDGSIVGIFEHHTFSLTPNKMKDYIERLANATLTNEEIFNDGGHGAYVREPISPESIIVTGPRRMQAEETGLNIRYATPLEDVYMVGPVGMVRAYQDMKGI</sequence>
<evidence type="ECO:0008006" key="3">
    <source>
        <dbReference type="Google" id="ProtNLM"/>
    </source>
</evidence>
<proteinExistence type="predicted"/>
<protein>
    <recommendedName>
        <fullName evidence="3">Pyruvate formate-lyase activating enzyme</fullName>
    </recommendedName>
</protein>
<reference evidence="1 2" key="1">
    <citation type="submission" date="2017-11" db="EMBL/GenBank/DDBJ databases">
        <title>Isolation and Characterization of Family Methanocellaceae Species from Potential Methane Hydrate Area Offshore Southwestern Taiwan.</title>
        <authorList>
            <person name="Zhang W.-L."/>
            <person name="Chen W.-C."/>
            <person name="Lai M.-C."/>
            <person name="Chen S.-C."/>
        </authorList>
    </citation>
    <scope>NUCLEOTIDE SEQUENCE [LARGE SCALE GENOMIC DNA]</scope>
    <source>
        <strain evidence="1 2">CWC-04</strain>
    </source>
</reference>
<keyword evidence="2" id="KW-1185">Reference proteome</keyword>
<accession>A0AAP2RBN7</accession>
<organism evidence="1 2">
    <name type="scientific">Methanooceanicella nereidis</name>
    <dbReference type="NCBI Taxonomy" id="2052831"/>
    <lineage>
        <taxon>Archaea</taxon>
        <taxon>Methanobacteriati</taxon>
        <taxon>Methanobacteriota</taxon>
        <taxon>Stenosarchaea group</taxon>
        <taxon>Methanomicrobia</taxon>
        <taxon>Methanocellales</taxon>
        <taxon>Methanocellaceae</taxon>
        <taxon>Methanooceanicella</taxon>
    </lineage>
</organism>
<dbReference type="Proteomes" id="UP001320159">
    <property type="component" value="Unassembled WGS sequence"/>
</dbReference>
<dbReference type="EMBL" id="PGCK01000004">
    <property type="protein sequence ID" value="MCD1294513.1"/>
    <property type="molecule type" value="Genomic_DNA"/>
</dbReference>
<comment type="caution">
    <text evidence="1">The sequence shown here is derived from an EMBL/GenBank/DDBJ whole genome shotgun (WGS) entry which is preliminary data.</text>
</comment>
<name>A0AAP2RBN7_9EURY</name>